<evidence type="ECO:0000256" key="2">
    <source>
        <dbReference type="ARBA" id="ARBA00022692"/>
    </source>
</evidence>
<dbReference type="SUPFAM" id="SSF81321">
    <property type="entry name" value="Family A G protein-coupled receptor-like"/>
    <property type="match status" value="1"/>
</dbReference>
<sequence length="444" mass="49519">MGSGKLVFGSELLGKGRVSGVDVTAGCLIGVIAALVIALGIYSLHVISKYNVFHTNFGLLVRSRIVAEMVANSVHLVFSAPVTLLQPTDVPIGFNIAVYTVSYSAVMSACLTQFFIAVNRSVAVCLPLKYNRIFTKRFCWILIRVTWIYGLASGSIFLVIPCNMKGYSPRLYDYAPASCPPQIAASFPQVGMASLRFCFLVCVLTMAFDAATLGRITHLKLTVNTRVVDRDRKLNIRFFFQCMIQNITMVSSIAFVFVVASSNFFSDAIRHIINFDALFFAHFCNGLTLLFLTPSICRKTQIRVNEGEECISDCVVFIDDLFSTDSNILSKNGKELSGNFSFVSATFHEHAHSRILRITDGKLGQEFVINQNHTKVKKGVEKNKKYLARLMVCLEWTTDEVVEVDKDLFKRILGCVGELTVAATFLTSEFPQESQILKMFRWKV</sequence>
<evidence type="ECO:0000256" key="4">
    <source>
        <dbReference type="ARBA" id="ARBA00023136"/>
    </source>
</evidence>
<name>A0AA39HDL3_9BILA</name>
<protein>
    <recommendedName>
        <fullName evidence="6">G-protein coupled receptors family 1 profile domain-containing protein</fullName>
    </recommendedName>
</protein>
<keyword evidence="3 5" id="KW-1133">Transmembrane helix</keyword>
<proteinExistence type="predicted"/>
<evidence type="ECO:0000313" key="8">
    <source>
        <dbReference type="Proteomes" id="UP001175271"/>
    </source>
</evidence>
<dbReference type="CDD" id="cd00637">
    <property type="entry name" value="7tm_classA_rhodopsin-like"/>
    <property type="match status" value="1"/>
</dbReference>
<dbReference type="Gene3D" id="1.20.1070.10">
    <property type="entry name" value="Rhodopsin 7-helix transmembrane proteins"/>
    <property type="match status" value="1"/>
</dbReference>
<dbReference type="Pfam" id="PF10328">
    <property type="entry name" value="7TM_GPCR_Srx"/>
    <property type="match status" value="1"/>
</dbReference>
<feature type="domain" description="G-protein coupled receptors family 1 profile" evidence="6">
    <location>
        <begin position="39"/>
        <end position="259"/>
    </location>
</feature>
<keyword evidence="2 5" id="KW-0812">Transmembrane</keyword>
<feature type="transmembrane region" description="Helical" evidence="5">
    <location>
        <begin position="96"/>
        <end position="118"/>
    </location>
</feature>
<feature type="transmembrane region" description="Helical" evidence="5">
    <location>
        <begin position="238"/>
        <end position="260"/>
    </location>
</feature>
<dbReference type="InterPro" id="IPR019430">
    <property type="entry name" value="7TM_GPCR_serpentine_rcpt_Srx"/>
</dbReference>
<comment type="subcellular location">
    <subcellularLocation>
        <location evidence="1">Membrane</location>
    </subcellularLocation>
</comment>
<evidence type="ECO:0000259" key="6">
    <source>
        <dbReference type="PROSITE" id="PS50262"/>
    </source>
</evidence>
<organism evidence="7 8">
    <name type="scientific">Steinernema hermaphroditum</name>
    <dbReference type="NCBI Taxonomy" id="289476"/>
    <lineage>
        <taxon>Eukaryota</taxon>
        <taxon>Metazoa</taxon>
        <taxon>Ecdysozoa</taxon>
        <taxon>Nematoda</taxon>
        <taxon>Chromadorea</taxon>
        <taxon>Rhabditida</taxon>
        <taxon>Tylenchina</taxon>
        <taxon>Panagrolaimomorpha</taxon>
        <taxon>Strongyloidoidea</taxon>
        <taxon>Steinernematidae</taxon>
        <taxon>Steinernema</taxon>
    </lineage>
</organism>
<feature type="transmembrane region" description="Helical" evidence="5">
    <location>
        <begin position="23"/>
        <end position="44"/>
    </location>
</feature>
<accession>A0AA39HDL3</accession>
<dbReference type="PROSITE" id="PS00237">
    <property type="entry name" value="G_PROTEIN_RECEP_F1_1"/>
    <property type="match status" value="1"/>
</dbReference>
<evidence type="ECO:0000256" key="1">
    <source>
        <dbReference type="ARBA" id="ARBA00004370"/>
    </source>
</evidence>
<evidence type="ECO:0000256" key="3">
    <source>
        <dbReference type="ARBA" id="ARBA00022989"/>
    </source>
</evidence>
<evidence type="ECO:0000313" key="7">
    <source>
        <dbReference type="EMBL" id="KAK0403394.1"/>
    </source>
</evidence>
<feature type="transmembrane region" description="Helical" evidence="5">
    <location>
        <begin position="194"/>
        <end position="217"/>
    </location>
</feature>
<dbReference type="Proteomes" id="UP001175271">
    <property type="component" value="Unassembled WGS sequence"/>
</dbReference>
<comment type="caution">
    <text evidence="7">The sequence shown here is derived from an EMBL/GenBank/DDBJ whole genome shotgun (WGS) entry which is preliminary data.</text>
</comment>
<dbReference type="AlphaFoldDB" id="A0AA39HDL3"/>
<gene>
    <name evidence="7" type="ORF">QR680_016893</name>
</gene>
<dbReference type="GO" id="GO:0004930">
    <property type="term" value="F:G protein-coupled receptor activity"/>
    <property type="evidence" value="ECO:0007669"/>
    <property type="project" value="InterPro"/>
</dbReference>
<keyword evidence="8" id="KW-1185">Reference proteome</keyword>
<feature type="transmembrane region" description="Helical" evidence="5">
    <location>
        <begin position="138"/>
        <end position="160"/>
    </location>
</feature>
<dbReference type="EMBL" id="JAUCMV010000004">
    <property type="protein sequence ID" value="KAK0403394.1"/>
    <property type="molecule type" value="Genomic_DNA"/>
</dbReference>
<reference evidence="7" key="1">
    <citation type="submission" date="2023-06" db="EMBL/GenBank/DDBJ databases">
        <title>Genomic analysis of the entomopathogenic nematode Steinernema hermaphroditum.</title>
        <authorList>
            <person name="Schwarz E.M."/>
            <person name="Heppert J.K."/>
            <person name="Baniya A."/>
            <person name="Schwartz H.T."/>
            <person name="Tan C.-H."/>
            <person name="Antoshechkin I."/>
            <person name="Sternberg P.W."/>
            <person name="Goodrich-Blair H."/>
            <person name="Dillman A.R."/>
        </authorList>
    </citation>
    <scope>NUCLEOTIDE SEQUENCE</scope>
    <source>
        <strain evidence="7">PS9179</strain>
        <tissue evidence="7">Whole animal</tissue>
    </source>
</reference>
<dbReference type="PROSITE" id="PS50262">
    <property type="entry name" value="G_PROTEIN_RECEP_F1_2"/>
    <property type="match status" value="1"/>
</dbReference>
<dbReference type="PANTHER" id="PTHR23017:SF3">
    <property type="entry name" value="G-PROTEIN COUPLED RECEPTORS FAMILY 1 PROFILE DOMAIN-CONTAINING PROTEIN"/>
    <property type="match status" value="1"/>
</dbReference>
<dbReference type="GO" id="GO:0016020">
    <property type="term" value="C:membrane"/>
    <property type="evidence" value="ECO:0007669"/>
    <property type="project" value="UniProtKB-SubCell"/>
</dbReference>
<feature type="transmembrane region" description="Helical" evidence="5">
    <location>
        <begin position="272"/>
        <end position="293"/>
    </location>
</feature>
<dbReference type="InterPro" id="IPR000276">
    <property type="entry name" value="GPCR_Rhodpsn"/>
</dbReference>
<dbReference type="InterPro" id="IPR017452">
    <property type="entry name" value="GPCR_Rhodpsn_7TM"/>
</dbReference>
<dbReference type="PANTHER" id="PTHR23017">
    <property type="entry name" value="SERPENTINE RECEPTOR, CLASS X"/>
    <property type="match status" value="1"/>
</dbReference>
<keyword evidence="4 5" id="KW-0472">Membrane</keyword>
<evidence type="ECO:0000256" key="5">
    <source>
        <dbReference type="SAM" id="Phobius"/>
    </source>
</evidence>